<keyword evidence="1" id="KW-0223">Dioxygenase</keyword>
<evidence type="ECO:0000313" key="2">
    <source>
        <dbReference type="EMBL" id="TGK89628.1"/>
    </source>
</evidence>
<proteinExistence type="predicted"/>
<organism evidence="1 3">
    <name type="scientific">Leptospira bourretii</name>
    <dbReference type="NCBI Taxonomy" id="2484962"/>
    <lineage>
        <taxon>Bacteria</taxon>
        <taxon>Pseudomonadati</taxon>
        <taxon>Spirochaetota</taxon>
        <taxon>Spirochaetia</taxon>
        <taxon>Leptospirales</taxon>
        <taxon>Leptospiraceae</taxon>
        <taxon>Leptospira</taxon>
    </lineage>
</organism>
<dbReference type="Proteomes" id="UP000297918">
    <property type="component" value="Unassembled WGS sequence"/>
</dbReference>
<reference evidence="2" key="1">
    <citation type="submission" date="2018-10" db="EMBL/GenBank/DDBJ databases">
        <authorList>
            <person name="Vincent A.T."/>
            <person name="Schiettekatte O."/>
            <person name="Bourhy P."/>
            <person name="Veyrier F.J."/>
            <person name="Picardeau M."/>
        </authorList>
    </citation>
    <scope>NUCLEOTIDE SEQUENCE</scope>
    <source>
        <strain evidence="2">201800281</strain>
    </source>
</reference>
<dbReference type="Pfam" id="PF05721">
    <property type="entry name" value="PhyH"/>
    <property type="match status" value="1"/>
</dbReference>
<comment type="caution">
    <text evidence="1">The sequence shown here is derived from an EMBL/GenBank/DDBJ whole genome shotgun (WGS) entry which is preliminary data.</text>
</comment>
<dbReference type="InterPro" id="IPR008775">
    <property type="entry name" value="Phytyl_CoA_dOase-like"/>
</dbReference>
<protein>
    <submittedName>
        <fullName evidence="1">Phytanoyl-CoA dioxygenase</fullName>
    </submittedName>
</protein>
<keyword evidence="1" id="KW-0560">Oxidoreductase</keyword>
<dbReference type="SUPFAM" id="SSF51197">
    <property type="entry name" value="Clavaminate synthase-like"/>
    <property type="match status" value="1"/>
</dbReference>
<accession>A0A4R9IJP0</accession>
<reference evidence="3 4" key="2">
    <citation type="journal article" date="2019" name="PLoS Negl. Trop. Dis.">
        <title>Revisiting the worldwide diversity of Leptospira species in the environment.</title>
        <authorList>
            <person name="Vincent A.T."/>
            <person name="Schiettekatte O."/>
            <person name="Bourhy P."/>
            <person name="Veyrier F.J."/>
            <person name="Picardeau M."/>
        </authorList>
    </citation>
    <scope>NUCLEOTIDE SEQUENCE [LARGE SCALE GENOMIC DNA]</scope>
    <source>
        <strain evidence="1 3">201800280</strain>
        <strain evidence="4">201800281</strain>
    </source>
</reference>
<evidence type="ECO:0000313" key="1">
    <source>
        <dbReference type="EMBL" id="TGK79421.1"/>
    </source>
</evidence>
<dbReference type="RefSeq" id="WP_135747431.1">
    <property type="nucleotide sequence ID" value="NZ_RQFL01000026.1"/>
</dbReference>
<evidence type="ECO:0000313" key="3">
    <source>
        <dbReference type="Proteomes" id="UP000297394"/>
    </source>
</evidence>
<evidence type="ECO:0000313" key="4">
    <source>
        <dbReference type="Proteomes" id="UP000297918"/>
    </source>
</evidence>
<dbReference type="OrthoDB" id="324927at2"/>
<keyword evidence="4" id="KW-1185">Reference proteome</keyword>
<dbReference type="EMBL" id="RQFL01000026">
    <property type="protein sequence ID" value="TGK89628.1"/>
    <property type="molecule type" value="Genomic_DNA"/>
</dbReference>
<dbReference type="EMBL" id="RQFM01000027">
    <property type="protein sequence ID" value="TGK79421.1"/>
    <property type="molecule type" value="Genomic_DNA"/>
</dbReference>
<sequence>MFQTLKKMLRVLRKLVEVRRGFIEFKKTGNTPPEAYSQMINLFCETKGYSNDIIHQIIKTPKRKFPSSSGILGNYAKDDIGKITSILREKGYYIFEQGISDEIGNYLFELGCNTDLAERPLDSDGYKDKTVHSKFNPTLVPKTIRYDFDEQMLINDPIVQKILTDFSILSVAQSYLGCLPKADVTGMWWHTDFSKEPNAEAATMWHFDMDRVKWLKFFFYLTDVTPETGPHCFIEGSHRTKGIPKHLLKHGYARLTDKDVDEYYPKEKYIEYNAKKFTVIAEDTRGLHKGKALIKGSRLIFQTQFSDHLFGGTYSSKKIVRFANPEIEDFIKSNKDIYERFL</sequence>
<dbReference type="AlphaFoldDB" id="A0A4R9IJP0"/>
<dbReference type="GO" id="GO:0016706">
    <property type="term" value="F:2-oxoglutarate-dependent dioxygenase activity"/>
    <property type="evidence" value="ECO:0007669"/>
    <property type="project" value="UniProtKB-ARBA"/>
</dbReference>
<name>A0A4R9IJP0_9LEPT</name>
<gene>
    <name evidence="1" type="ORF">EHQ23_17595</name>
    <name evidence="2" type="ORF">EHQ26_14445</name>
</gene>
<dbReference type="Proteomes" id="UP000297394">
    <property type="component" value="Unassembled WGS sequence"/>
</dbReference>
<dbReference type="Gene3D" id="2.60.120.620">
    <property type="entry name" value="q2cbj1_9rhob like domain"/>
    <property type="match status" value="1"/>
</dbReference>